<evidence type="ECO:0000256" key="3">
    <source>
        <dbReference type="ARBA" id="ARBA00022670"/>
    </source>
</evidence>
<dbReference type="Gene3D" id="2.60.40.1710">
    <property type="entry name" value="Subtilisin-like superfamily"/>
    <property type="match status" value="1"/>
</dbReference>
<feature type="active site" description="Charge relay system" evidence="7 8">
    <location>
        <position position="550"/>
    </location>
</feature>
<dbReference type="PROSITE" id="PS00138">
    <property type="entry name" value="SUBTILASE_SER"/>
    <property type="match status" value="1"/>
</dbReference>
<organism evidence="14 15">
    <name type="scientific">Lichtheimia ornata</name>
    <dbReference type="NCBI Taxonomy" id="688661"/>
    <lineage>
        <taxon>Eukaryota</taxon>
        <taxon>Fungi</taxon>
        <taxon>Fungi incertae sedis</taxon>
        <taxon>Mucoromycota</taxon>
        <taxon>Mucoromycotina</taxon>
        <taxon>Mucoromycetes</taxon>
        <taxon>Mucorales</taxon>
        <taxon>Lichtheimiaceae</taxon>
        <taxon>Lichtheimia</taxon>
    </lineage>
</organism>
<evidence type="ECO:0000259" key="13">
    <source>
        <dbReference type="Pfam" id="PF06280"/>
    </source>
</evidence>
<feature type="compositionally biased region" description="Basic and acidic residues" evidence="9">
    <location>
        <begin position="216"/>
        <end position="229"/>
    </location>
</feature>
<name>A0AAD7Y4F6_9FUNG</name>
<evidence type="ECO:0000256" key="10">
    <source>
        <dbReference type="SAM" id="SignalP"/>
    </source>
</evidence>
<keyword evidence="2" id="KW-0134">Cell wall</keyword>
<dbReference type="InterPro" id="IPR034187">
    <property type="entry name" value="Peptidases_S8_5"/>
</dbReference>
<comment type="caution">
    <text evidence="14">The sequence shown here is derived from an EMBL/GenBank/DDBJ whole genome shotgun (WGS) entry which is preliminary data.</text>
</comment>
<dbReference type="InterPro" id="IPR046450">
    <property type="entry name" value="PA_dom_sf"/>
</dbReference>
<keyword evidence="15" id="KW-1185">Reference proteome</keyword>
<keyword evidence="4 10" id="KW-0732">Signal</keyword>
<evidence type="ECO:0000256" key="5">
    <source>
        <dbReference type="ARBA" id="ARBA00022801"/>
    </source>
</evidence>
<evidence type="ECO:0000313" key="14">
    <source>
        <dbReference type="EMBL" id="KAJ8663582.1"/>
    </source>
</evidence>
<feature type="chain" id="PRO_5042067647" evidence="10">
    <location>
        <begin position="25"/>
        <end position="891"/>
    </location>
</feature>
<dbReference type="GO" id="GO:0016020">
    <property type="term" value="C:membrane"/>
    <property type="evidence" value="ECO:0007669"/>
    <property type="project" value="InterPro"/>
</dbReference>
<dbReference type="Gene3D" id="3.40.50.200">
    <property type="entry name" value="Peptidase S8/S53 domain"/>
    <property type="match status" value="1"/>
</dbReference>
<feature type="active site" description="Charge relay system" evidence="7 8">
    <location>
        <position position="179"/>
    </location>
</feature>
<accession>A0AAD7Y4F6</accession>
<evidence type="ECO:0000256" key="8">
    <source>
        <dbReference type="PROSITE-ProRule" id="PRU01240"/>
    </source>
</evidence>
<keyword evidence="6 8" id="KW-0720">Serine protease</keyword>
<dbReference type="AlphaFoldDB" id="A0AAD7Y4F6"/>
<dbReference type="PROSITE" id="PS51892">
    <property type="entry name" value="SUBTILASE"/>
    <property type="match status" value="1"/>
</dbReference>
<gene>
    <name evidence="14" type="ORF">O0I10_000827</name>
</gene>
<sequence length="891" mass="96243">MKWSLFLGLTVAAATTSFYSAAAALSNHNDPGFVPGRYIVELSDGDNPLDTTRQKFVDLMEDAFGKQSVSIVDTFDHSLMKGVTMQLNTLLQPNDNDYLQRDDGSIIDKMLSKIKGHSMVTKMYPVRMLSSPKVSFNAIDYKLGTMNATAMWPHRMTQVDRVQQELKKTGKGLVIGIIDNGIDYYHEAFSNEQGKKGCFGKGCKVAMGYDLVGDDYKPHGPDSTPKPDSDPFDSCGKRSTGHGTHVAGIIAGNSTLIHGVAPDVTLGMWKVYGCYPTTSEDVVVKAMMDAYHKGVDIISVSIGSNNGWSESPMSAAAQRITEKGVPVVIAAGNDGLNGAYTVLAPAKDATLVGSFDNNNFYTNYFIDQNNTFYPYRPSQTGGAMSNGTLAAGDVHLGSDHDACDPDQVNEKVKGHIALAKEGGCSLSTKLINLHEAGATGVIIYTHDDIEIYDGVKLTAAGNDTKTTLVTTFNRVGVKLANALAEGKNVTIHFGKAGIMPYPTGNTVSSFSGVGASYENDLKPDIAGIGGSVFSAVPVDMGNYGVMSGTSMAAPYIAGSIALYLEAHGKNQEKTTPRFINEQLQAYGYKAPHSYDESDDVDTPLRQGGGLLQLYDAIQQTVHASPSRLSFNDTANQIKSHTITVTNHDDTSTASFTVLNNVSVALHPFNNSDPGYPFLEPARYSNDSVSLRFSKKQFKLAPGKSVNITISPVIPSTLEKYTMYSGYVQFKSDHPDKHKDLAVPYMGVVGNLHELKVFGKGTPFLSDANTTRIYEGDDVYECSIANTSTYPVFYWHLARPAAHISMELYNHTTGAKLGLLKPTNNYDLPRSTSDLPYYSNAWNLTFIPTGSSTGSDNMSPVSPGKYHVVTKVSKWLGKGTENHTSATILVKS</sequence>
<dbReference type="Gene3D" id="3.50.30.30">
    <property type="match status" value="1"/>
</dbReference>
<dbReference type="CDD" id="cd07489">
    <property type="entry name" value="Peptidases_S8_5"/>
    <property type="match status" value="1"/>
</dbReference>
<evidence type="ECO:0000256" key="6">
    <source>
        <dbReference type="ARBA" id="ARBA00022825"/>
    </source>
</evidence>
<dbReference type="PANTHER" id="PTHR43806:SF66">
    <property type="entry name" value="SERIN ENDOPEPTIDASE"/>
    <property type="match status" value="1"/>
</dbReference>
<dbReference type="SUPFAM" id="SSF52743">
    <property type="entry name" value="Subtilisin-like"/>
    <property type="match status" value="1"/>
</dbReference>
<proteinExistence type="inferred from homology"/>
<reference evidence="14 15" key="1">
    <citation type="submission" date="2023-03" db="EMBL/GenBank/DDBJ databases">
        <title>Genome sequence of Lichtheimia ornata CBS 291.66.</title>
        <authorList>
            <person name="Mohabir J.T."/>
            <person name="Shea T.P."/>
            <person name="Kurbessoian T."/>
            <person name="Berby B."/>
            <person name="Fontaine J."/>
            <person name="Livny J."/>
            <person name="Gnirke A."/>
            <person name="Stajich J.E."/>
            <person name="Cuomo C.A."/>
        </authorList>
    </citation>
    <scope>NUCLEOTIDE SEQUENCE [LARGE SCALE GENOMIC DNA]</scope>
    <source>
        <strain evidence="14">CBS 291.66</strain>
    </source>
</reference>
<dbReference type="InterPro" id="IPR022398">
    <property type="entry name" value="Peptidase_S8_His-AS"/>
</dbReference>
<dbReference type="InterPro" id="IPR023828">
    <property type="entry name" value="Peptidase_S8_Ser-AS"/>
</dbReference>
<dbReference type="GO" id="GO:0004252">
    <property type="term" value="F:serine-type endopeptidase activity"/>
    <property type="evidence" value="ECO:0007669"/>
    <property type="project" value="UniProtKB-UniRule"/>
</dbReference>
<evidence type="ECO:0000256" key="9">
    <source>
        <dbReference type="SAM" id="MobiDB-lite"/>
    </source>
</evidence>
<keyword evidence="3 8" id="KW-0645">Protease</keyword>
<evidence type="ECO:0000256" key="7">
    <source>
        <dbReference type="PIRSR" id="PIRSR615500-1"/>
    </source>
</evidence>
<feature type="domain" description="PA" evidence="12">
    <location>
        <begin position="394"/>
        <end position="456"/>
    </location>
</feature>
<dbReference type="InterPro" id="IPR036852">
    <property type="entry name" value="Peptidase_S8/S53_dom_sf"/>
</dbReference>
<dbReference type="EMBL" id="JARTCD010000002">
    <property type="protein sequence ID" value="KAJ8663582.1"/>
    <property type="molecule type" value="Genomic_DNA"/>
</dbReference>
<dbReference type="PRINTS" id="PR00723">
    <property type="entry name" value="SUBTILISIN"/>
</dbReference>
<dbReference type="InterPro" id="IPR000209">
    <property type="entry name" value="Peptidase_S8/S53_dom"/>
</dbReference>
<dbReference type="InterPro" id="IPR050131">
    <property type="entry name" value="Peptidase_S8_subtilisin-like"/>
</dbReference>
<dbReference type="GeneID" id="83208248"/>
<dbReference type="RefSeq" id="XP_058348494.1">
    <property type="nucleotide sequence ID" value="XM_058480930.1"/>
</dbReference>
<dbReference type="Proteomes" id="UP001234581">
    <property type="component" value="Unassembled WGS sequence"/>
</dbReference>
<dbReference type="PANTHER" id="PTHR43806">
    <property type="entry name" value="PEPTIDASE S8"/>
    <property type="match status" value="1"/>
</dbReference>
<evidence type="ECO:0000256" key="2">
    <source>
        <dbReference type="ARBA" id="ARBA00022512"/>
    </source>
</evidence>
<evidence type="ECO:0000259" key="12">
    <source>
        <dbReference type="Pfam" id="PF02225"/>
    </source>
</evidence>
<feature type="active site" description="Charge relay system" evidence="7 8">
    <location>
        <position position="242"/>
    </location>
</feature>
<dbReference type="InterPro" id="IPR003137">
    <property type="entry name" value="PA_domain"/>
</dbReference>
<dbReference type="InterPro" id="IPR015500">
    <property type="entry name" value="Peptidase_S8_subtilisin-rel"/>
</dbReference>
<feature type="region of interest" description="Disordered" evidence="9">
    <location>
        <begin position="216"/>
        <end position="239"/>
    </location>
</feature>
<dbReference type="Pfam" id="PF00082">
    <property type="entry name" value="Peptidase_S8"/>
    <property type="match status" value="1"/>
</dbReference>
<comment type="similarity">
    <text evidence="1 8">Belongs to the peptidase S8 family.</text>
</comment>
<keyword evidence="5 8" id="KW-0378">Hydrolase</keyword>
<evidence type="ECO:0000313" key="15">
    <source>
        <dbReference type="Proteomes" id="UP001234581"/>
    </source>
</evidence>
<evidence type="ECO:0000256" key="1">
    <source>
        <dbReference type="ARBA" id="ARBA00011073"/>
    </source>
</evidence>
<dbReference type="InterPro" id="IPR010435">
    <property type="entry name" value="C5a/SBT2-like_Fn3"/>
</dbReference>
<feature type="domain" description="Peptidase S8/S53" evidence="11">
    <location>
        <begin position="170"/>
        <end position="574"/>
    </location>
</feature>
<protein>
    <submittedName>
        <fullName evidence="14">Uncharacterized protein</fullName>
    </submittedName>
</protein>
<evidence type="ECO:0000256" key="4">
    <source>
        <dbReference type="ARBA" id="ARBA00022729"/>
    </source>
</evidence>
<dbReference type="GO" id="GO:0005615">
    <property type="term" value="C:extracellular space"/>
    <property type="evidence" value="ECO:0007669"/>
    <property type="project" value="TreeGrafter"/>
</dbReference>
<dbReference type="PROSITE" id="PS00137">
    <property type="entry name" value="SUBTILASE_HIS"/>
    <property type="match status" value="1"/>
</dbReference>
<evidence type="ECO:0000259" key="11">
    <source>
        <dbReference type="Pfam" id="PF00082"/>
    </source>
</evidence>
<keyword evidence="2" id="KW-0964">Secreted</keyword>
<feature type="signal peptide" evidence="10">
    <location>
        <begin position="1"/>
        <end position="24"/>
    </location>
</feature>
<dbReference type="Pfam" id="PF06280">
    <property type="entry name" value="fn3_5"/>
    <property type="match status" value="1"/>
</dbReference>
<dbReference type="GO" id="GO:0006508">
    <property type="term" value="P:proteolysis"/>
    <property type="evidence" value="ECO:0007669"/>
    <property type="project" value="UniProtKB-KW"/>
</dbReference>
<dbReference type="SUPFAM" id="SSF52025">
    <property type="entry name" value="PA domain"/>
    <property type="match status" value="1"/>
</dbReference>
<dbReference type="Pfam" id="PF02225">
    <property type="entry name" value="PA"/>
    <property type="match status" value="1"/>
</dbReference>
<feature type="domain" description="C5a peptidase/Subtilisin-like protease SBT2-like Fn3-like" evidence="13">
    <location>
        <begin position="629"/>
        <end position="745"/>
    </location>
</feature>